<dbReference type="EMBL" id="AYSA01000041">
    <property type="protein sequence ID" value="ESZ98458.1"/>
    <property type="molecule type" value="Genomic_DNA"/>
</dbReference>
<name>W9CQW2_SCLBF</name>
<proteinExistence type="predicted"/>
<feature type="region of interest" description="Disordered" evidence="1">
    <location>
        <begin position="91"/>
        <end position="160"/>
    </location>
</feature>
<reference evidence="2 3" key="1">
    <citation type="journal article" date="2014" name="Genome Announc.">
        <title>Draft genome sequence of Sclerotinia borealis, a psychrophilic plant pathogenic fungus.</title>
        <authorList>
            <person name="Mardanov A.V."/>
            <person name="Beletsky A.V."/>
            <person name="Kadnikov V.V."/>
            <person name="Ignatov A.N."/>
            <person name="Ravin N.V."/>
        </authorList>
    </citation>
    <scope>NUCLEOTIDE SEQUENCE [LARGE SCALE GENOMIC DNA]</scope>
    <source>
        <strain evidence="3">F-4157</strain>
    </source>
</reference>
<organism evidence="2 3">
    <name type="scientific">Sclerotinia borealis (strain F-4128)</name>
    <dbReference type="NCBI Taxonomy" id="1432307"/>
    <lineage>
        <taxon>Eukaryota</taxon>
        <taxon>Fungi</taxon>
        <taxon>Dikarya</taxon>
        <taxon>Ascomycota</taxon>
        <taxon>Pezizomycotina</taxon>
        <taxon>Leotiomycetes</taxon>
        <taxon>Helotiales</taxon>
        <taxon>Sclerotiniaceae</taxon>
        <taxon>Sclerotinia</taxon>
    </lineage>
</organism>
<evidence type="ECO:0000313" key="3">
    <source>
        <dbReference type="Proteomes" id="UP000019487"/>
    </source>
</evidence>
<accession>W9CQW2</accession>
<dbReference type="OrthoDB" id="3494591at2759"/>
<dbReference type="Proteomes" id="UP000019487">
    <property type="component" value="Unassembled WGS sequence"/>
</dbReference>
<evidence type="ECO:0000313" key="2">
    <source>
        <dbReference type="EMBL" id="ESZ98458.1"/>
    </source>
</evidence>
<feature type="compositionally biased region" description="Polar residues" evidence="1">
    <location>
        <begin position="41"/>
        <end position="59"/>
    </location>
</feature>
<feature type="compositionally biased region" description="Low complexity" evidence="1">
    <location>
        <begin position="91"/>
        <end position="100"/>
    </location>
</feature>
<feature type="compositionally biased region" description="Polar residues" evidence="1">
    <location>
        <begin position="106"/>
        <end position="160"/>
    </location>
</feature>
<gene>
    <name evidence="2" type="ORF">SBOR_1120</name>
</gene>
<dbReference type="HOGENOM" id="CLU_091397_0_0_1"/>
<dbReference type="AlphaFoldDB" id="W9CQW2"/>
<feature type="region of interest" description="Disordered" evidence="1">
    <location>
        <begin position="1"/>
        <end position="21"/>
    </location>
</feature>
<comment type="caution">
    <text evidence="2">The sequence shown here is derived from an EMBL/GenBank/DDBJ whole genome shotgun (WGS) entry which is preliminary data.</text>
</comment>
<keyword evidence="3" id="KW-1185">Reference proteome</keyword>
<feature type="region of interest" description="Disordered" evidence="1">
    <location>
        <begin position="40"/>
        <end position="59"/>
    </location>
</feature>
<evidence type="ECO:0000256" key="1">
    <source>
        <dbReference type="SAM" id="MobiDB-lite"/>
    </source>
</evidence>
<protein>
    <submittedName>
        <fullName evidence="2">Uncharacterized protein</fullName>
    </submittedName>
</protein>
<sequence length="247" mass="27090">MLKKKSFRMFEDSDNSEPGILMGNEEIHATKSASASASESLFQIPSSNESVASTGSEEVRSLDTTNVTISVSPPHCSCEHILLSNNEYQSTTTTTSVGSTPKRLLNNKSSSLTGSQHPYQSPTRDFADQQHSSRASRTVVRSHQPSHNSKSPSLTGSQDSLIPVSPARILVDLPRNTRASQPVLRTHAEKLRAALACPIDELPQAKLKSPKKTPLKKKMGSLWRKVQHKFEKPLVANNHQLITSKDE</sequence>